<protein>
    <recommendedName>
        <fullName evidence="1">Alpha/beta hydrolase fold-3 domain-containing protein</fullName>
    </recommendedName>
</protein>
<accession>A0A645ESC0</accession>
<evidence type="ECO:0000259" key="1">
    <source>
        <dbReference type="Pfam" id="PF07859"/>
    </source>
</evidence>
<comment type="caution">
    <text evidence="2">The sequence shown here is derived from an EMBL/GenBank/DDBJ whole genome shotgun (WGS) entry which is preliminary data.</text>
</comment>
<dbReference type="SUPFAM" id="SSF53474">
    <property type="entry name" value="alpha/beta-Hydrolases"/>
    <property type="match status" value="1"/>
</dbReference>
<organism evidence="2">
    <name type="scientific">bioreactor metagenome</name>
    <dbReference type="NCBI Taxonomy" id="1076179"/>
    <lineage>
        <taxon>unclassified sequences</taxon>
        <taxon>metagenomes</taxon>
        <taxon>ecological metagenomes</taxon>
    </lineage>
</organism>
<dbReference type="EMBL" id="VSSQ01050836">
    <property type="protein sequence ID" value="MPN04918.1"/>
    <property type="molecule type" value="Genomic_DNA"/>
</dbReference>
<name>A0A645ESC0_9ZZZZ</name>
<dbReference type="Gene3D" id="3.40.50.1820">
    <property type="entry name" value="alpha/beta hydrolase"/>
    <property type="match status" value="1"/>
</dbReference>
<sequence>METAQLDPLHDEGQAYAQALLDSGVSAQYLEVKGAFHGFDLMRRSSVAKQCMVKRIAALRQVFFCAES</sequence>
<dbReference type="InterPro" id="IPR029058">
    <property type="entry name" value="AB_hydrolase_fold"/>
</dbReference>
<reference evidence="2" key="1">
    <citation type="submission" date="2019-08" db="EMBL/GenBank/DDBJ databases">
        <authorList>
            <person name="Kucharzyk K."/>
            <person name="Murdoch R.W."/>
            <person name="Higgins S."/>
            <person name="Loffler F."/>
        </authorList>
    </citation>
    <scope>NUCLEOTIDE SEQUENCE</scope>
</reference>
<dbReference type="AlphaFoldDB" id="A0A645ESC0"/>
<gene>
    <name evidence="2" type="ORF">SDC9_152166</name>
</gene>
<proteinExistence type="predicted"/>
<dbReference type="Pfam" id="PF07859">
    <property type="entry name" value="Abhydrolase_3"/>
    <property type="match status" value="1"/>
</dbReference>
<feature type="domain" description="Alpha/beta hydrolase fold-3" evidence="1">
    <location>
        <begin position="3"/>
        <end position="39"/>
    </location>
</feature>
<dbReference type="GO" id="GO:0016787">
    <property type="term" value="F:hydrolase activity"/>
    <property type="evidence" value="ECO:0007669"/>
    <property type="project" value="InterPro"/>
</dbReference>
<dbReference type="InterPro" id="IPR013094">
    <property type="entry name" value="AB_hydrolase_3"/>
</dbReference>
<evidence type="ECO:0000313" key="2">
    <source>
        <dbReference type="EMBL" id="MPN04918.1"/>
    </source>
</evidence>